<dbReference type="GO" id="GO:0016020">
    <property type="term" value="C:membrane"/>
    <property type="evidence" value="ECO:0007669"/>
    <property type="project" value="UniProtKB-SubCell"/>
</dbReference>
<feature type="transmembrane region" description="Helical" evidence="7">
    <location>
        <begin position="134"/>
        <end position="153"/>
    </location>
</feature>
<dbReference type="WBParaSite" id="PgB07_g094_t01">
    <property type="protein sequence ID" value="PgB07_g094_t01"/>
    <property type="gene ID" value="PgB07_g094"/>
</dbReference>
<feature type="transmembrane region" description="Helical" evidence="7">
    <location>
        <begin position="95"/>
        <end position="114"/>
    </location>
</feature>
<feature type="transmembrane region" description="Helical" evidence="7">
    <location>
        <begin position="165"/>
        <end position="188"/>
    </location>
</feature>
<dbReference type="PANTHER" id="PTHR21355:SF0">
    <property type="entry name" value="G-PROTEIN COUPLED RECEPTOR-ASSOCIATED PROTEIN LMBRD2"/>
    <property type="match status" value="1"/>
</dbReference>
<keyword evidence="4 7" id="KW-1133">Transmembrane helix</keyword>
<keyword evidence="6" id="KW-0175">Coiled coil</keyword>
<evidence type="ECO:0000256" key="2">
    <source>
        <dbReference type="ARBA" id="ARBA00010487"/>
    </source>
</evidence>
<feature type="transmembrane region" description="Helical" evidence="7">
    <location>
        <begin position="526"/>
        <end position="545"/>
    </location>
</feature>
<dbReference type="AlphaFoldDB" id="A0A914ZLJ8"/>
<dbReference type="InterPro" id="IPR051584">
    <property type="entry name" value="GPCR-associated_LMBR1"/>
</dbReference>
<evidence type="ECO:0000313" key="8">
    <source>
        <dbReference type="Proteomes" id="UP000887569"/>
    </source>
</evidence>
<dbReference type="Pfam" id="PF04791">
    <property type="entry name" value="LMBR1"/>
    <property type="match status" value="1"/>
</dbReference>
<evidence type="ECO:0000256" key="1">
    <source>
        <dbReference type="ARBA" id="ARBA00004141"/>
    </source>
</evidence>
<dbReference type="InterPro" id="IPR006876">
    <property type="entry name" value="LMBR1-like_membr_prot"/>
</dbReference>
<evidence type="ECO:0000256" key="6">
    <source>
        <dbReference type="SAM" id="Coils"/>
    </source>
</evidence>
<reference evidence="9" key="1">
    <citation type="submission" date="2022-11" db="UniProtKB">
        <authorList>
            <consortium name="WormBaseParasite"/>
        </authorList>
    </citation>
    <scope>IDENTIFICATION</scope>
</reference>
<comment type="subcellular location">
    <subcellularLocation>
        <location evidence="1">Membrane</location>
        <topology evidence="1">Multi-pass membrane protein</topology>
    </subcellularLocation>
</comment>
<sequence>MFVEWTFVFFVTLILLHKFGNVKKQHIIVIVSTFIGWFSSFTIITILPEDIAVALYKRCLLEKTGWTDATNLTMKECGVKDNFVSDYVLLSTWRVMYWTAQLLTWIVLPLMQSYSNAGDFTVVGKLRSAAYNNVIYYGAYLIIFVCLMFYAAIKGLSLNAEHVKVMIISASNTWGLFMSVVLLGYGLVEVPRQLWLMGVKGYRLNKTYFELDKLSAEKNEAEDALKEVYQEARSVLSLLRNDHALRECAQIVLAKFPVEVVTQLTSSGSGSFSAASSIAPSDESLVASEKYLIRLHKRVIVAIQNHHRTQAQWGTLLRRAIYLEDVEHADDVWDNRGHCIYDFRSVKKNPSSSQRYPDWVVRLWYRSQFAWHIIGKRPAFKVSAVFSCLLSLVVIWSECTFFVVHPTLSIAAMLVDAAARLHEFGILMQTVALCLISYLCICVYYAVFKLRIYRYYRLDANHMTDENSLLFSAILLCRLTPALCLNVLGMVHLDSHITSQAKFPVETQFTKLMGHLDVIPILAKGLNIYLPICVLLLCLATYFRLGTLFLHSLGIDQFVNDDEMTAELVQGGKALVTLERNKMLRAANREQRDQYWAERLAGYGTDTRVPCCRTDSRWSSCGLGREAPSKNAYFPSVREYGDDEPILSADECIERCNSSDLHDSLHANNGSPINMPPSNIFDDL</sequence>
<name>A0A914ZLJ8_PARUN</name>
<evidence type="ECO:0000256" key="7">
    <source>
        <dbReference type="SAM" id="Phobius"/>
    </source>
</evidence>
<evidence type="ECO:0000256" key="3">
    <source>
        <dbReference type="ARBA" id="ARBA00022692"/>
    </source>
</evidence>
<keyword evidence="3 7" id="KW-0812">Transmembrane</keyword>
<evidence type="ECO:0000256" key="4">
    <source>
        <dbReference type="ARBA" id="ARBA00022989"/>
    </source>
</evidence>
<dbReference type="Proteomes" id="UP000887569">
    <property type="component" value="Unplaced"/>
</dbReference>
<comment type="similarity">
    <text evidence="2">Belongs to the LIMR family.</text>
</comment>
<accession>A0A914ZLJ8</accession>
<feature type="transmembrane region" description="Helical" evidence="7">
    <location>
        <begin position="382"/>
        <end position="404"/>
    </location>
</feature>
<keyword evidence="5 7" id="KW-0472">Membrane</keyword>
<dbReference type="PANTHER" id="PTHR21355">
    <property type="entry name" value="G-PROTEIN COUPLED RECEPTOR-ASSOCIATED PROTEIN LMBRD2"/>
    <property type="match status" value="1"/>
</dbReference>
<evidence type="ECO:0000256" key="5">
    <source>
        <dbReference type="ARBA" id="ARBA00023136"/>
    </source>
</evidence>
<feature type="transmembrane region" description="Helical" evidence="7">
    <location>
        <begin position="424"/>
        <end position="448"/>
    </location>
</feature>
<evidence type="ECO:0000313" key="9">
    <source>
        <dbReference type="WBParaSite" id="PgB07_g094_t01"/>
    </source>
</evidence>
<feature type="coiled-coil region" evidence="6">
    <location>
        <begin position="204"/>
        <end position="231"/>
    </location>
</feature>
<organism evidence="8 9">
    <name type="scientific">Parascaris univalens</name>
    <name type="common">Nematode worm</name>
    <dbReference type="NCBI Taxonomy" id="6257"/>
    <lineage>
        <taxon>Eukaryota</taxon>
        <taxon>Metazoa</taxon>
        <taxon>Ecdysozoa</taxon>
        <taxon>Nematoda</taxon>
        <taxon>Chromadorea</taxon>
        <taxon>Rhabditida</taxon>
        <taxon>Spirurina</taxon>
        <taxon>Ascaridomorpha</taxon>
        <taxon>Ascaridoidea</taxon>
        <taxon>Ascarididae</taxon>
        <taxon>Parascaris</taxon>
    </lineage>
</organism>
<protein>
    <submittedName>
        <fullName evidence="9">LMBR1 domain-containing protein 2</fullName>
    </submittedName>
</protein>
<keyword evidence="8" id="KW-1185">Reference proteome</keyword>
<feature type="transmembrane region" description="Helical" evidence="7">
    <location>
        <begin position="469"/>
        <end position="493"/>
    </location>
</feature>
<feature type="transmembrane region" description="Helical" evidence="7">
    <location>
        <begin position="27"/>
        <end position="47"/>
    </location>
</feature>
<proteinExistence type="inferred from homology"/>